<dbReference type="AlphaFoldDB" id="A0A7K0DJX7"/>
<dbReference type="InterPro" id="IPR005693">
    <property type="entry name" value="Mce"/>
</dbReference>
<evidence type="ECO:0000313" key="3">
    <source>
        <dbReference type="EMBL" id="MQY25532.1"/>
    </source>
</evidence>
<dbReference type="InterPro" id="IPR052336">
    <property type="entry name" value="MlaD_Phospholipid_Transporter"/>
</dbReference>
<dbReference type="InterPro" id="IPR003399">
    <property type="entry name" value="Mce/MlaD"/>
</dbReference>
<dbReference type="PANTHER" id="PTHR33371">
    <property type="entry name" value="INTERMEMBRANE PHOSPHOLIPID TRANSPORT SYSTEM BINDING PROTEIN MLAD-RELATED"/>
    <property type="match status" value="1"/>
</dbReference>
<dbReference type="NCBIfam" id="TIGR00996">
    <property type="entry name" value="Mtu_fam_mce"/>
    <property type="match status" value="1"/>
</dbReference>
<evidence type="ECO:0000259" key="1">
    <source>
        <dbReference type="Pfam" id="PF02470"/>
    </source>
</evidence>
<evidence type="ECO:0000313" key="4">
    <source>
        <dbReference type="Proteomes" id="UP000431401"/>
    </source>
</evidence>
<dbReference type="PANTHER" id="PTHR33371:SF17">
    <property type="entry name" value="MCE-FAMILY PROTEIN MCE1B"/>
    <property type="match status" value="1"/>
</dbReference>
<protein>
    <recommendedName>
        <fullName evidence="5">Mammalian cell entry protein</fullName>
    </recommendedName>
</protein>
<dbReference type="InterPro" id="IPR024516">
    <property type="entry name" value="Mce_C"/>
</dbReference>
<dbReference type="RefSeq" id="WP_153339355.1">
    <property type="nucleotide sequence ID" value="NZ_WEGI01000002.1"/>
</dbReference>
<feature type="domain" description="Mce/MlaD" evidence="1">
    <location>
        <begin position="36"/>
        <end position="108"/>
    </location>
</feature>
<reference evidence="3 4" key="1">
    <citation type="submission" date="2019-10" db="EMBL/GenBank/DDBJ databases">
        <title>Nocardia macrotermitis sp. nov. and Nocardia aurantia sp. nov., isolated from the gut of fungus growing-termite Macrotermes natalensis.</title>
        <authorList>
            <person name="Benndorf R."/>
            <person name="Schwitalla J."/>
            <person name="Martin K."/>
            <person name="De Beer W."/>
            <person name="Kaster A.-K."/>
            <person name="Vollmers J."/>
            <person name="Poulsen M."/>
            <person name="Beemelmanns C."/>
        </authorList>
    </citation>
    <scope>NUCLEOTIDE SEQUENCE [LARGE SCALE GENOMIC DNA]</scope>
    <source>
        <strain evidence="3 4">RB56</strain>
    </source>
</reference>
<comment type="caution">
    <text evidence="3">The sequence shown here is derived from an EMBL/GenBank/DDBJ whole genome shotgun (WGS) entry which is preliminary data.</text>
</comment>
<dbReference type="EMBL" id="WEGI01000002">
    <property type="protein sequence ID" value="MQY25532.1"/>
    <property type="molecule type" value="Genomic_DNA"/>
</dbReference>
<dbReference type="OrthoDB" id="338143at2"/>
<accession>A0A7K0DJX7</accession>
<dbReference type="Pfam" id="PF02470">
    <property type="entry name" value="MlaD"/>
    <property type="match status" value="1"/>
</dbReference>
<dbReference type="GO" id="GO:0051701">
    <property type="term" value="P:biological process involved in interaction with host"/>
    <property type="evidence" value="ECO:0007669"/>
    <property type="project" value="TreeGrafter"/>
</dbReference>
<name>A0A7K0DJX7_9NOCA</name>
<keyword evidence="4" id="KW-1185">Reference proteome</keyword>
<feature type="domain" description="Mammalian cell entry C-terminal" evidence="2">
    <location>
        <begin position="117"/>
        <end position="279"/>
    </location>
</feature>
<dbReference type="Pfam" id="PF11887">
    <property type="entry name" value="Mce4_CUP1"/>
    <property type="match status" value="1"/>
</dbReference>
<sequence>MSYRRSLVVLVVFLIVSAVLSWTVVVTLERGVAGGTSKYSALFSDVSGLRVGDDVRVAGVRVGRVESIGLAGTVARVGFRVQNDQVLYGDSTVSVTYQNLIGQRYLGIARSGQGDLAALRPGAEVPIERTEPSFDISKLLNGFEPLFGTLDHKAVDNISGALIRALQGDNGAITTLIAETTQLAETFAGPDEMLGRVITNLTTIVDNLAKQSGNLTTVIQQTRTVFEGLDANRQALFDSVDEIAKVVGRASQIIVADRPALSEFINREPGFAQHFVDNKNKFELMGDNLPLVLKGMARMTQDGAYVEAYPCDVRLSLTPGLGPLIPEIVDSATPGGVAKHTSKCR</sequence>
<dbReference type="Proteomes" id="UP000431401">
    <property type="component" value="Unassembled WGS sequence"/>
</dbReference>
<organism evidence="3 4">
    <name type="scientific">Nocardia aurantia</name>
    <dbReference type="NCBI Taxonomy" id="2585199"/>
    <lineage>
        <taxon>Bacteria</taxon>
        <taxon>Bacillati</taxon>
        <taxon>Actinomycetota</taxon>
        <taxon>Actinomycetes</taxon>
        <taxon>Mycobacteriales</taxon>
        <taxon>Nocardiaceae</taxon>
        <taxon>Nocardia</taxon>
    </lineage>
</organism>
<evidence type="ECO:0008006" key="5">
    <source>
        <dbReference type="Google" id="ProtNLM"/>
    </source>
</evidence>
<gene>
    <name evidence="3" type="ORF">NRB56_10890</name>
</gene>
<evidence type="ECO:0000259" key="2">
    <source>
        <dbReference type="Pfam" id="PF11887"/>
    </source>
</evidence>
<proteinExistence type="predicted"/>
<dbReference type="GO" id="GO:0005576">
    <property type="term" value="C:extracellular region"/>
    <property type="evidence" value="ECO:0007669"/>
    <property type="project" value="TreeGrafter"/>
</dbReference>